<keyword evidence="9" id="KW-1185">Reference proteome</keyword>
<feature type="compositionally biased region" description="Basic and acidic residues" evidence="6">
    <location>
        <begin position="242"/>
        <end position="255"/>
    </location>
</feature>
<evidence type="ECO:0000313" key="8">
    <source>
        <dbReference type="EMBL" id="KAK3362735.1"/>
    </source>
</evidence>
<dbReference type="AlphaFoldDB" id="A0AAJ0HTR6"/>
<dbReference type="GO" id="GO:0006272">
    <property type="term" value="P:leading strand elongation"/>
    <property type="evidence" value="ECO:0007669"/>
    <property type="project" value="TreeGrafter"/>
</dbReference>
<reference evidence="8" key="2">
    <citation type="submission" date="2023-06" db="EMBL/GenBank/DDBJ databases">
        <authorList>
            <consortium name="Lawrence Berkeley National Laboratory"/>
            <person name="Haridas S."/>
            <person name="Hensen N."/>
            <person name="Bonometti L."/>
            <person name="Westerberg I."/>
            <person name="Brannstrom I.O."/>
            <person name="Guillou S."/>
            <person name="Cros-Aarteil S."/>
            <person name="Calhoun S."/>
            <person name="Kuo A."/>
            <person name="Mondo S."/>
            <person name="Pangilinan J."/>
            <person name="Riley R."/>
            <person name="Labutti K."/>
            <person name="Andreopoulos B."/>
            <person name="Lipzen A."/>
            <person name="Chen C."/>
            <person name="Yanf M."/>
            <person name="Daum C."/>
            <person name="Ng V."/>
            <person name="Clum A."/>
            <person name="Steindorff A."/>
            <person name="Ohm R."/>
            <person name="Martin F."/>
            <person name="Silar P."/>
            <person name="Natvig D."/>
            <person name="Lalanne C."/>
            <person name="Gautier V."/>
            <person name="Ament-Velasquez S.L."/>
            <person name="Kruys A."/>
            <person name="Hutchinson M.I."/>
            <person name="Powell A.J."/>
            <person name="Barry K."/>
            <person name="Miller A.N."/>
            <person name="Grigoriev I.V."/>
            <person name="Debuchy R."/>
            <person name="Gladieux P."/>
            <person name="Thoren M.H."/>
            <person name="Johannesson H."/>
        </authorList>
    </citation>
    <scope>NUCLEOTIDE SEQUENCE</scope>
    <source>
        <strain evidence="8">CBS 955.72</strain>
    </source>
</reference>
<feature type="compositionally biased region" description="Basic and acidic residues" evidence="6">
    <location>
        <begin position="57"/>
        <end position="79"/>
    </location>
</feature>
<dbReference type="Proteomes" id="UP001275084">
    <property type="component" value="Unassembled WGS sequence"/>
</dbReference>
<dbReference type="GO" id="GO:0031507">
    <property type="term" value="P:heterochromatin formation"/>
    <property type="evidence" value="ECO:0007669"/>
    <property type="project" value="TreeGrafter"/>
</dbReference>
<organism evidence="8 9">
    <name type="scientific">Lasiosphaeria hispida</name>
    <dbReference type="NCBI Taxonomy" id="260671"/>
    <lineage>
        <taxon>Eukaryota</taxon>
        <taxon>Fungi</taxon>
        <taxon>Dikarya</taxon>
        <taxon>Ascomycota</taxon>
        <taxon>Pezizomycotina</taxon>
        <taxon>Sordariomycetes</taxon>
        <taxon>Sordariomycetidae</taxon>
        <taxon>Sordariales</taxon>
        <taxon>Lasiosphaeriaceae</taxon>
        <taxon>Lasiosphaeria</taxon>
    </lineage>
</organism>
<reference evidence="8" key="1">
    <citation type="journal article" date="2023" name="Mol. Phylogenet. Evol.">
        <title>Genome-scale phylogeny and comparative genomics of the fungal order Sordariales.</title>
        <authorList>
            <person name="Hensen N."/>
            <person name="Bonometti L."/>
            <person name="Westerberg I."/>
            <person name="Brannstrom I.O."/>
            <person name="Guillou S."/>
            <person name="Cros-Aarteil S."/>
            <person name="Calhoun S."/>
            <person name="Haridas S."/>
            <person name="Kuo A."/>
            <person name="Mondo S."/>
            <person name="Pangilinan J."/>
            <person name="Riley R."/>
            <person name="LaButti K."/>
            <person name="Andreopoulos B."/>
            <person name="Lipzen A."/>
            <person name="Chen C."/>
            <person name="Yan M."/>
            <person name="Daum C."/>
            <person name="Ng V."/>
            <person name="Clum A."/>
            <person name="Steindorff A."/>
            <person name="Ohm R.A."/>
            <person name="Martin F."/>
            <person name="Silar P."/>
            <person name="Natvig D.O."/>
            <person name="Lalanne C."/>
            <person name="Gautier V."/>
            <person name="Ament-Velasquez S.L."/>
            <person name="Kruys A."/>
            <person name="Hutchinson M.I."/>
            <person name="Powell A.J."/>
            <person name="Barry K."/>
            <person name="Miller A.N."/>
            <person name="Grigoriev I.V."/>
            <person name="Debuchy R."/>
            <person name="Gladieux P."/>
            <person name="Hiltunen Thoren M."/>
            <person name="Johannesson H."/>
        </authorList>
    </citation>
    <scope>NUCLEOTIDE SEQUENCE</scope>
    <source>
        <strain evidence="8">CBS 955.72</strain>
    </source>
</reference>
<dbReference type="Pfam" id="PF00808">
    <property type="entry name" value="CBFD_NFYB_HMF"/>
    <property type="match status" value="1"/>
</dbReference>
<evidence type="ECO:0000259" key="7">
    <source>
        <dbReference type="Pfam" id="PF00808"/>
    </source>
</evidence>
<evidence type="ECO:0000256" key="4">
    <source>
        <dbReference type="ARBA" id="ARBA00039775"/>
    </source>
</evidence>
<evidence type="ECO:0000256" key="3">
    <source>
        <dbReference type="ARBA" id="ARBA00023242"/>
    </source>
</evidence>
<dbReference type="GO" id="GO:0046982">
    <property type="term" value="F:protein heterodimerization activity"/>
    <property type="evidence" value="ECO:0007669"/>
    <property type="project" value="InterPro"/>
</dbReference>
<evidence type="ECO:0000313" key="9">
    <source>
        <dbReference type="Proteomes" id="UP001275084"/>
    </source>
</evidence>
<feature type="region of interest" description="Disordered" evidence="6">
    <location>
        <begin position="21"/>
        <end position="79"/>
    </location>
</feature>
<comment type="caution">
    <text evidence="8">The sequence shown here is derived from an EMBL/GenBank/DDBJ whole genome shotgun (WGS) entry which is preliminary data.</text>
</comment>
<evidence type="ECO:0000256" key="5">
    <source>
        <dbReference type="ARBA" id="ARBA00042096"/>
    </source>
</evidence>
<accession>A0AAJ0HTR6</accession>
<dbReference type="GO" id="GO:0031490">
    <property type="term" value="F:chromatin DNA binding"/>
    <property type="evidence" value="ECO:0007669"/>
    <property type="project" value="TreeGrafter"/>
</dbReference>
<feature type="domain" description="Transcription factor CBF/NF-Y/archaeal histone" evidence="7">
    <location>
        <begin position="89"/>
        <end position="153"/>
    </location>
</feature>
<evidence type="ECO:0000256" key="2">
    <source>
        <dbReference type="ARBA" id="ARBA00022705"/>
    </source>
</evidence>
<dbReference type="Gene3D" id="1.10.20.10">
    <property type="entry name" value="Histone, subunit A"/>
    <property type="match status" value="1"/>
</dbReference>
<gene>
    <name evidence="8" type="ORF">B0T25DRAFT_595358</name>
</gene>
<dbReference type="InterPro" id="IPR009072">
    <property type="entry name" value="Histone-fold"/>
</dbReference>
<name>A0AAJ0HTR6_9PEZI</name>
<evidence type="ECO:0000256" key="6">
    <source>
        <dbReference type="SAM" id="MobiDB-lite"/>
    </source>
</evidence>
<dbReference type="GO" id="GO:0006974">
    <property type="term" value="P:DNA damage response"/>
    <property type="evidence" value="ECO:0007669"/>
    <property type="project" value="TreeGrafter"/>
</dbReference>
<protein>
    <recommendedName>
        <fullName evidence="4">DNA polymerase epsilon subunit D</fullName>
    </recommendedName>
    <alternativeName>
        <fullName evidence="5">DNA polymerase II subunit D</fullName>
    </alternativeName>
</protein>
<dbReference type="InterPro" id="IPR003958">
    <property type="entry name" value="CBFA_NFYB_domain"/>
</dbReference>
<feature type="compositionally biased region" description="Acidic residues" evidence="6">
    <location>
        <begin position="309"/>
        <end position="321"/>
    </location>
</feature>
<feature type="compositionally biased region" description="Low complexity" evidence="6">
    <location>
        <begin position="28"/>
        <end position="56"/>
    </location>
</feature>
<keyword evidence="3" id="KW-0539">Nucleus</keyword>
<dbReference type="GO" id="GO:0008622">
    <property type="term" value="C:epsilon DNA polymerase complex"/>
    <property type="evidence" value="ECO:0007669"/>
    <property type="project" value="TreeGrafter"/>
</dbReference>
<dbReference type="GO" id="GO:0008623">
    <property type="term" value="C:CHRAC"/>
    <property type="evidence" value="ECO:0007669"/>
    <property type="project" value="TreeGrafter"/>
</dbReference>
<feature type="region of interest" description="Disordered" evidence="6">
    <location>
        <begin position="183"/>
        <end position="321"/>
    </location>
</feature>
<evidence type="ECO:0000256" key="1">
    <source>
        <dbReference type="ARBA" id="ARBA00004123"/>
    </source>
</evidence>
<feature type="compositionally biased region" description="Acidic residues" evidence="6">
    <location>
        <begin position="256"/>
        <end position="301"/>
    </location>
</feature>
<comment type="subcellular location">
    <subcellularLocation>
        <location evidence="1">Nucleus</location>
    </subcellularLocation>
</comment>
<feature type="compositionally biased region" description="Basic residues" evidence="6">
    <location>
        <begin position="183"/>
        <end position="194"/>
    </location>
</feature>
<dbReference type="InterPro" id="IPR051377">
    <property type="entry name" value="DNA_Pol-Epsilon_Subunit"/>
</dbReference>
<dbReference type="SUPFAM" id="SSF47113">
    <property type="entry name" value="Histone-fold"/>
    <property type="match status" value="1"/>
</dbReference>
<dbReference type="CDD" id="cd22928">
    <property type="entry name" value="HFD_POLE3_DPB4"/>
    <property type="match status" value="1"/>
</dbReference>
<sequence>MPVRKSDARRSDVSAAKFVLADDETDMAAEPTATAEVAESAASASAPPAPSSQASPQERREKEKEKEREKERERERERERDAITIEDLTLPKSIITRLAKGVLPPNTQIQANAILALSKSATVFISHLASNANEFTLSSNKKTIMPADVFKALDEIEYGFMRERLEAEFAKFNEVQTSKRSTYRKKVAALKKKPGAGDGSSAVGDASMMSTGSQDPDDADQSALRATSADESVSQSRAAKKARIDGGGDSSRMELDENEPSDAETVPEEPEEDEDDEEDDEEEDEEDEDDEPEGADDDADDAEGRAAPDEDEALDDDDESE</sequence>
<dbReference type="PANTHER" id="PTHR46172">
    <property type="entry name" value="DNA POLYMERASE EPSILON SUBUNIT 3"/>
    <property type="match status" value="1"/>
</dbReference>
<dbReference type="PANTHER" id="PTHR46172:SF1">
    <property type="entry name" value="DNA POLYMERASE EPSILON SUBUNIT 3"/>
    <property type="match status" value="1"/>
</dbReference>
<dbReference type="EMBL" id="JAUIQD010000001">
    <property type="protein sequence ID" value="KAK3362735.1"/>
    <property type="molecule type" value="Genomic_DNA"/>
</dbReference>
<keyword evidence="2" id="KW-0235">DNA replication</keyword>
<proteinExistence type="predicted"/>